<sequence length="317" mass="36618">MSLKLTEQQKKRLKILQPQFKKAIEQKDTKSAKVVMKDIQEVLALTNNTTKQAEVKSHLFELALELEDFDFAIKGFIGIRQLINNNTRIYLEATVLLAICYLRIENYDSAKPLIQEALRNDKVIKSQRTRILFKKGIIERFDEEVALYSLKDPRNRIMFEIDDLEHDAITMIQTKSEDELFESLGQNTPQFTKHLIFEIDSFSKKQLSFTERKLLPSSEEKIKDKEAGKTVFSSFKRVIYNSICDPKSEVYKAWYTNGMSAVLDKKYLITAIAGAFAQMNICIKGLIVSAIALVIRFSLDVYCEHNKPKSILDIRKE</sequence>
<dbReference type="InterPro" id="IPR011990">
    <property type="entry name" value="TPR-like_helical_dom_sf"/>
</dbReference>
<comment type="caution">
    <text evidence="1">The sequence shown here is derived from an EMBL/GenBank/DDBJ whole genome shotgun (WGS) entry which is preliminary data.</text>
</comment>
<dbReference type="Gene3D" id="1.25.40.10">
    <property type="entry name" value="Tetratricopeptide repeat domain"/>
    <property type="match status" value="1"/>
</dbReference>
<protein>
    <recommendedName>
        <fullName evidence="3">Tetratricopeptide repeat protein</fullName>
    </recommendedName>
</protein>
<dbReference type="SUPFAM" id="SSF48452">
    <property type="entry name" value="TPR-like"/>
    <property type="match status" value="1"/>
</dbReference>
<dbReference type="EMBL" id="BMKM01000002">
    <property type="protein sequence ID" value="GGE14992.1"/>
    <property type="molecule type" value="Genomic_DNA"/>
</dbReference>
<gene>
    <name evidence="1" type="ORF">GCM10011516_10980</name>
</gene>
<organism evidence="1 2">
    <name type="scientific">Sphingobacterium cellulitidis</name>
    <dbReference type="NCBI Taxonomy" id="1768011"/>
    <lineage>
        <taxon>Bacteria</taxon>
        <taxon>Pseudomonadati</taxon>
        <taxon>Bacteroidota</taxon>
        <taxon>Sphingobacteriia</taxon>
        <taxon>Sphingobacteriales</taxon>
        <taxon>Sphingobacteriaceae</taxon>
        <taxon>Sphingobacterium</taxon>
    </lineage>
</organism>
<evidence type="ECO:0000313" key="1">
    <source>
        <dbReference type="EMBL" id="GGE14992.1"/>
    </source>
</evidence>
<proteinExistence type="predicted"/>
<dbReference type="AlphaFoldDB" id="A0A8H9KUW9"/>
<keyword evidence="2" id="KW-1185">Reference proteome</keyword>
<accession>A0A8H9KUW9</accession>
<reference evidence="1" key="1">
    <citation type="journal article" date="2014" name="Int. J. Syst. Evol. Microbiol.">
        <title>Complete genome sequence of Corynebacterium casei LMG S-19264T (=DSM 44701T), isolated from a smear-ripened cheese.</title>
        <authorList>
            <consortium name="US DOE Joint Genome Institute (JGI-PGF)"/>
            <person name="Walter F."/>
            <person name="Albersmeier A."/>
            <person name="Kalinowski J."/>
            <person name="Ruckert C."/>
        </authorList>
    </citation>
    <scope>NUCLEOTIDE SEQUENCE</scope>
    <source>
        <strain evidence="1">CGMCC 1.15966</strain>
    </source>
</reference>
<dbReference type="Proteomes" id="UP000614460">
    <property type="component" value="Unassembled WGS sequence"/>
</dbReference>
<evidence type="ECO:0000313" key="2">
    <source>
        <dbReference type="Proteomes" id="UP000614460"/>
    </source>
</evidence>
<reference evidence="1" key="2">
    <citation type="submission" date="2020-09" db="EMBL/GenBank/DDBJ databases">
        <authorList>
            <person name="Sun Q."/>
            <person name="Zhou Y."/>
        </authorList>
    </citation>
    <scope>NUCLEOTIDE SEQUENCE</scope>
    <source>
        <strain evidence="1">CGMCC 1.15966</strain>
    </source>
</reference>
<name>A0A8H9KUW9_9SPHI</name>
<evidence type="ECO:0008006" key="3">
    <source>
        <dbReference type="Google" id="ProtNLM"/>
    </source>
</evidence>
<dbReference type="RefSeq" id="WP_182498833.1">
    <property type="nucleotide sequence ID" value="NZ_BMKM01000002.1"/>
</dbReference>